<dbReference type="Pfam" id="PF00550">
    <property type="entry name" value="PP-binding"/>
    <property type="match status" value="1"/>
</dbReference>
<dbReference type="InterPro" id="IPR006162">
    <property type="entry name" value="Ppantetheine_attach_site"/>
</dbReference>
<organism evidence="4 5">
    <name type="scientific">Xylanibacillus composti</name>
    <dbReference type="NCBI Taxonomy" id="1572762"/>
    <lineage>
        <taxon>Bacteria</taxon>
        <taxon>Bacillati</taxon>
        <taxon>Bacillota</taxon>
        <taxon>Bacilli</taxon>
        <taxon>Bacillales</taxon>
        <taxon>Paenibacillaceae</taxon>
        <taxon>Xylanibacillus</taxon>
    </lineage>
</organism>
<evidence type="ECO:0000256" key="1">
    <source>
        <dbReference type="ARBA" id="ARBA00022450"/>
    </source>
</evidence>
<dbReference type="EMBL" id="BOVK01000027">
    <property type="protein sequence ID" value="GIQ69338.1"/>
    <property type="molecule type" value="Genomic_DNA"/>
</dbReference>
<evidence type="ECO:0000256" key="2">
    <source>
        <dbReference type="ARBA" id="ARBA00022553"/>
    </source>
</evidence>
<protein>
    <recommendedName>
        <fullName evidence="3">Carrier domain-containing protein</fullName>
    </recommendedName>
</protein>
<dbReference type="Gene3D" id="1.10.1200.10">
    <property type="entry name" value="ACP-like"/>
    <property type="match status" value="1"/>
</dbReference>
<accession>A0A8J4H608</accession>
<dbReference type="Proteomes" id="UP000677918">
    <property type="component" value="Unassembled WGS sequence"/>
</dbReference>
<evidence type="ECO:0000313" key="5">
    <source>
        <dbReference type="Proteomes" id="UP000677918"/>
    </source>
</evidence>
<dbReference type="InterPro" id="IPR036736">
    <property type="entry name" value="ACP-like_sf"/>
</dbReference>
<dbReference type="SUPFAM" id="SSF47336">
    <property type="entry name" value="ACP-like"/>
    <property type="match status" value="1"/>
</dbReference>
<gene>
    <name evidence="4" type="ORF">XYCOK13_21620</name>
</gene>
<dbReference type="InterPro" id="IPR009081">
    <property type="entry name" value="PP-bd_ACP"/>
</dbReference>
<name>A0A8J4H608_9BACL</name>
<dbReference type="RefSeq" id="WP_213412143.1">
    <property type="nucleotide sequence ID" value="NZ_BOVK01000027.1"/>
</dbReference>
<reference evidence="4" key="1">
    <citation type="submission" date="2021-04" db="EMBL/GenBank/DDBJ databases">
        <title>Draft genome sequence of Xylanibacillus composti strain K13.</title>
        <authorList>
            <person name="Uke A."/>
            <person name="Chhe C."/>
            <person name="Baramee S."/>
            <person name="Kosugi A."/>
        </authorList>
    </citation>
    <scope>NUCLEOTIDE SEQUENCE</scope>
    <source>
        <strain evidence="4">K13</strain>
    </source>
</reference>
<feature type="domain" description="Carrier" evidence="3">
    <location>
        <begin position="1"/>
        <end position="79"/>
    </location>
</feature>
<keyword evidence="2" id="KW-0597">Phosphoprotein</keyword>
<keyword evidence="1" id="KW-0596">Phosphopantetheine</keyword>
<evidence type="ECO:0000313" key="4">
    <source>
        <dbReference type="EMBL" id="GIQ69338.1"/>
    </source>
</evidence>
<dbReference type="AlphaFoldDB" id="A0A8J4H608"/>
<keyword evidence="5" id="KW-1185">Reference proteome</keyword>
<dbReference type="PROSITE" id="PS50075">
    <property type="entry name" value="CARRIER"/>
    <property type="match status" value="1"/>
</dbReference>
<dbReference type="PROSITE" id="PS00012">
    <property type="entry name" value="PHOSPHOPANTETHEINE"/>
    <property type="match status" value="1"/>
</dbReference>
<sequence length="81" mass="9274">MKKEEAIEQIIACLEDIVPAQVQVDRSTDLLKLGINSMTFIRLVVALEETFEIEIDDESIYLDNFKSVEHIYQLVEPYVAG</sequence>
<comment type="caution">
    <text evidence="4">The sequence shown here is derived from an EMBL/GenBank/DDBJ whole genome shotgun (WGS) entry which is preliminary data.</text>
</comment>
<proteinExistence type="predicted"/>
<evidence type="ECO:0000259" key="3">
    <source>
        <dbReference type="PROSITE" id="PS50075"/>
    </source>
</evidence>